<dbReference type="InterPro" id="IPR029058">
    <property type="entry name" value="AB_hydrolase_fold"/>
</dbReference>
<evidence type="ECO:0000313" key="2">
    <source>
        <dbReference type="EMBL" id="QBD74547.1"/>
    </source>
</evidence>
<dbReference type="PANTHER" id="PTHR46623:SF6">
    <property type="entry name" value="ALPHA_BETA-HYDROLASES SUPERFAMILY PROTEIN"/>
    <property type="match status" value="1"/>
</dbReference>
<dbReference type="InterPro" id="IPR051049">
    <property type="entry name" value="Dienelactone_hydrolase-like"/>
</dbReference>
<dbReference type="PANTHER" id="PTHR46623">
    <property type="entry name" value="CARBOXYMETHYLENEBUTENOLIDASE-RELATED"/>
    <property type="match status" value="1"/>
</dbReference>
<keyword evidence="3" id="KW-1185">Reference proteome</keyword>
<dbReference type="AlphaFoldDB" id="A0A4P6JHQ2"/>
<protein>
    <recommendedName>
        <fullName evidence="1">Dienelactone hydrolase domain-containing protein</fullName>
    </recommendedName>
</protein>
<name>A0A4P6JHQ2_KTERU</name>
<gene>
    <name evidence="2" type="ORF">EPA93_00480</name>
</gene>
<feature type="domain" description="Dienelactone hydrolase" evidence="1">
    <location>
        <begin position="34"/>
        <end position="132"/>
    </location>
</feature>
<organism evidence="2 3">
    <name type="scientific">Ktedonosporobacter rubrisoli</name>
    <dbReference type="NCBI Taxonomy" id="2509675"/>
    <lineage>
        <taxon>Bacteria</taxon>
        <taxon>Bacillati</taxon>
        <taxon>Chloroflexota</taxon>
        <taxon>Ktedonobacteria</taxon>
        <taxon>Ktedonobacterales</taxon>
        <taxon>Ktedonosporobacteraceae</taxon>
        <taxon>Ktedonosporobacter</taxon>
    </lineage>
</organism>
<dbReference type="SUPFAM" id="SSF53474">
    <property type="entry name" value="alpha/beta-Hydrolases"/>
    <property type="match status" value="1"/>
</dbReference>
<dbReference type="Pfam" id="PF01738">
    <property type="entry name" value="DLH"/>
    <property type="match status" value="1"/>
</dbReference>
<dbReference type="OrthoDB" id="9771666at2"/>
<evidence type="ECO:0000313" key="3">
    <source>
        <dbReference type="Proteomes" id="UP000290365"/>
    </source>
</evidence>
<evidence type="ECO:0000259" key="1">
    <source>
        <dbReference type="Pfam" id="PF01738"/>
    </source>
</evidence>
<reference evidence="2 3" key="1">
    <citation type="submission" date="2019-01" db="EMBL/GenBank/DDBJ databases">
        <title>Ktedonosporobacter rubrisoli SCAWS-G2.</title>
        <authorList>
            <person name="Huang Y."/>
            <person name="Yan B."/>
        </authorList>
    </citation>
    <scope>NUCLEOTIDE SEQUENCE [LARGE SCALE GENOMIC DNA]</scope>
    <source>
        <strain evidence="2 3">SCAWS-G2</strain>
    </source>
</reference>
<dbReference type="InterPro" id="IPR002925">
    <property type="entry name" value="Dienelactn_hydro"/>
</dbReference>
<dbReference type="Proteomes" id="UP000290365">
    <property type="component" value="Chromosome"/>
</dbReference>
<dbReference type="EMBL" id="CP035758">
    <property type="protein sequence ID" value="QBD74547.1"/>
    <property type="molecule type" value="Genomic_DNA"/>
</dbReference>
<accession>A0A4P6JHQ2</accession>
<dbReference type="GO" id="GO:0016787">
    <property type="term" value="F:hydrolase activity"/>
    <property type="evidence" value="ECO:0007669"/>
    <property type="project" value="InterPro"/>
</dbReference>
<sequence>MCHPVDPAFEYSDATERQLEMPGSGRTIPTFAYRYASEKRLPAVVIGHDVFGASPFYRDIARRLAEQGFATIVPELFCREGTLATHTMEAAVERAKRHNVLTALADLNSITAKLAEDGRKVGILGFCMGEDMPYWLLRVCLL</sequence>
<proteinExistence type="predicted"/>
<dbReference type="KEGG" id="kbs:EPA93_00480"/>
<dbReference type="Gene3D" id="3.40.50.1820">
    <property type="entry name" value="alpha/beta hydrolase"/>
    <property type="match status" value="1"/>
</dbReference>